<reference evidence="1" key="1">
    <citation type="journal article" date="2014" name="Front. Microbiol.">
        <title>High frequency of phylogenetically diverse reductive dehalogenase-homologous genes in deep subseafloor sedimentary metagenomes.</title>
        <authorList>
            <person name="Kawai M."/>
            <person name="Futagami T."/>
            <person name="Toyoda A."/>
            <person name="Takaki Y."/>
            <person name="Nishi S."/>
            <person name="Hori S."/>
            <person name="Arai W."/>
            <person name="Tsubouchi T."/>
            <person name="Morono Y."/>
            <person name="Uchiyama I."/>
            <person name="Ito T."/>
            <person name="Fujiyama A."/>
            <person name="Inagaki F."/>
            <person name="Takami H."/>
        </authorList>
    </citation>
    <scope>NUCLEOTIDE SEQUENCE</scope>
    <source>
        <strain evidence="1">Expedition CK06-06</strain>
    </source>
</reference>
<evidence type="ECO:0000313" key="1">
    <source>
        <dbReference type="EMBL" id="GAG34012.1"/>
    </source>
</evidence>
<name>X0XF55_9ZZZZ</name>
<accession>X0XF55</accession>
<protein>
    <submittedName>
        <fullName evidence="1">Uncharacterized protein</fullName>
    </submittedName>
</protein>
<sequence length="30" mass="3628">FFVDRAMIKIVYWQKDNGLVSKTQRREGNK</sequence>
<gene>
    <name evidence="1" type="ORF">S01H1_68682</name>
</gene>
<dbReference type="EMBL" id="BARS01045550">
    <property type="protein sequence ID" value="GAG34012.1"/>
    <property type="molecule type" value="Genomic_DNA"/>
</dbReference>
<dbReference type="AlphaFoldDB" id="X0XF55"/>
<feature type="non-terminal residue" evidence="1">
    <location>
        <position position="1"/>
    </location>
</feature>
<comment type="caution">
    <text evidence="1">The sequence shown here is derived from an EMBL/GenBank/DDBJ whole genome shotgun (WGS) entry which is preliminary data.</text>
</comment>
<organism evidence="1">
    <name type="scientific">marine sediment metagenome</name>
    <dbReference type="NCBI Taxonomy" id="412755"/>
    <lineage>
        <taxon>unclassified sequences</taxon>
        <taxon>metagenomes</taxon>
        <taxon>ecological metagenomes</taxon>
    </lineage>
</organism>
<proteinExistence type="predicted"/>